<name>A0ABR6BF22_9PSEU</name>
<dbReference type="Gene3D" id="2.60.120.260">
    <property type="entry name" value="Galactose-binding domain-like"/>
    <property type="match status" value="1"/>
</dbReference>
<evidence type="ECO:0000256" key="8">
    <source>
        <dbReference type="ARBA" id="ARBA00030045"/>
    </source>
</evidence>
<dbReference type="Gene3D" id="3.40.50.1820">
    <property type="entry name" value="alpha/beta hydrolase"/>
    <property type="match status" value="2"/>
</dbReference>
<feature type="chain" id="PRO_5045242312" description="Xaa-Pro dipeptidyl-peptidase" evidence="9">
    <location>
        <begin position="27"/>
        <end position="587"/>
    </location>
</feature>
<accession>A0ABR6BF22</accession>
<evidence type="ECO:0000256" key="9">
    <source>
        <dbReference type="SAM" id="SignalP"/>
    </source>
</evidence>
<dbReference type="SUPFAM" id="SSF49785">
    <property type="entry name" value="Galactose-binding domain-like"/>
    <property type="match status" value="1"/>
</dbReference>
<protein>
    <recommendedName>
        <fullName evidence="3">Xaa-Pro dipeptidyl-peptidase</fullName>
        <ecNumber evidence="3">3.4.14.11</ecNumber>
    </recommendedName>
    <alternativeName>
        <fullName evidence="8">X-prolyl-dipeptidyl aminopeptidase</fullName>
    </alternativeName>
</protein>
<dbReference type="RefSeq" id="WP_411931056.1">
    <property type="nucleotide sequence ID" value="NZ_BAAABQ010000084.1"/>
</dbReference>
<comment type="catalytic activity">
    <reaction evidence="1">
        <text>Hydrolyzes Xaa-Pro-|- bonds to release unblocked, N-terminal dipeptides from substrates including Ala-Pro-|-p-nitroanilide and (sequentially) Tyr-Pro-|-Phe-Pro-|-Gly-Pro-|-Ile.</text>
        <dbReference type="EC" id="3.4.14.11"/>
    </reaction>
</comment>
<reference evidence="11 12" key="1">
    <citation type="submission" date="2020-08" db="EMBL/GenBank/DDBJ databases">
        <title>Genomic Encyclopedia of Archaeal and Bacterial Type Strains, Phase II (KMG-II): from individual species to whole genera.</title>
        <authorList>
            <person name="Goeker M."/>
        </authorList>
    </citation>
    <scope>NUCLEOTIDE SEQUENCE [LARGE SCALE GENOMIC DNA]</scope>
    <source>
        <strain evidence="11 12">DSM 43850</strain>
    </source>
</reference>
<keyword evidence="9" id="KW-0732">Signal</keyword>
<feature type="domain" description="Xaa-Pro dipeptidyl-peptidase C-terminal" evidence="10">
    <location>
        <begin position="356"/>
        <end position="569"/>
    </location>
</feature>
<evidence type="ECO:0000256" key="4">
    <source>
        <dbReference type="ARBA" id="ARBA00022438"/>
    </source>
</evidence>
<evidence type="ECO:0000256" key="3">
    <source>
        <dbReference type="ARBA" id="ARBA00012463"/>
    </source>
</evidence>
<evidence type="ECO:0000313" key="12">
    <source>
        <dbReference type="Proteomes" id="UP000517916"/>
    </source>
</evidence>
<dbReference type="InterPro" id="IPR008979">
    <property type="entry name" value="Galactose-bd-like_sf"/>
</dbReference>
<keyword evidence="12" id="KW-1185">Reference proteome</keyword>
<evidence type="ECO:0000256" key="7">
    <source>
        <dbReference type="ARBA" id="ARBA00022825"/>
    </source>
</evidence>
<gene>
    <name evidence="11" type="ORF">BC739_002659</name>
</gene>
<evidence type="ECO:0000256" key="5">
    <source>
        <dbReference type="ARBA" id="ARBA00022670"/>
    </source>
</evidence>
<evidence type="ECO:0000256" key="1">
    <source>
        <dbReference type="ARBA" id="ARBA00000123"/>
    </source>
</evidence>
<dbReference type="EMBL" id="JACJID010000002">
    <property type="protein sequence ID" value="MBA8925460.1"/>
    <property type="molecule type" value="Genomic_DNA"/>
</dbReference>
<keyword evidence="5" id="KW-0645">Protease</keyword>
<dbReference type="Proteomes" id="UP000517916">
    <property type="component" value="Unassembled WGS sequence"/>
</dbReference>
<keyword evidence="7" id="KW-0720">Serine protease</keyword>
<dbReference type="PRINTS" id="PR00923">
    <property type="entry name" value="LACTOPTASE"/>
</dbReference>
<dbReference type="InterPro" id="IPR029058">
    <property type="entry name" value="AB_hydrolase_fold"/>
</dbReference>
<dbReference type="Pfam" id="PF08530">
    <property type="entry name" value="PepX_C"/>
    <property type="match status" value="1"/>
</dbReference>
<organism evidence="11 12">
    <name type="scientific">Kutzneria viridogrisea</name>
    <dbReference type="NCBI Taxonomy" id="47990"/>
    <lineage>
        <taxon>Bacteria</taxon>
        <taxon>Bacillati</taxon>
        <taxon>Actinomycetota</taxon>
        <taxon>Actinomycetes</taxon>
        <taxon>Pseudonocardiales</taxon>
        <taxon>Pseudonocardiaceae</taxon>
        <taxon>Kutzneria</taxon>
    </lineage>
</organism>
<evidence type="ECO:0000256" key="6">
    <source>
        <dbReference type="ARBA" id="ARBA00022801"/>
    </source>
</evidence>
<dbReference type="SUPFAM" id="SSF53474">
    <property type="entry name" value="alpha/beta-Hydrolases"/>
    <property type="match status" value="1"/>
</dbReference>
<dbReference type="InterPro" id="IPR013736">
    <property type="entry name" value="Xaa-Pro_dipept_C"/>
</dbReference>
<dbReference type="InterPro" id="IPR008252">
    <property type="entry name" value="Pept_S15_Xpro"/>
</dbReference>
<dbReference type="InterPro" id="IPR000383">
    <property type="entry name" value="Xaa-Pro-like_dom"/>
</dbReference>
<evidence type="ECO:0000313" key="11">
    <source>
        <dbReference type="EMBL" id="MBA8925460.1"/>
    </source>
</evidence>
<dbReference type="EC" id="3.4.14.11" evidence="3"/>
<dbReference type="Pfam" id="PF02129">
    <property type="entry name" value="Peptidase_S15"/>
    <property type="match status" value="1"/>
</dbReference>
<comment type="caution">
    <text evidence="11">The sequence shown here is derived from an EMBL/GenBank/DDBJ whole genome shotgun (WGS) entry which is preliminary data.</text>
</comment>
<keyword evidence="4" id="KW-0031">Aminopeptidase</keyword>
<dbReference type="GO" id="GO:0008239">
    <property type="term" value="F:dipeptidyl-peptidase activity"/>
    <property type="evidence" value="ECO:0007669"/>
    <property type="project" value="UniProtKB-EC"/>
</dbReference>
<feature type="signal peptide" evidence="9">
    <location>
        <begin position="1"/>
        <end position="26"/>
    </location>
</feature>
<keyword evidence="6 11" id="KW-0378">Hydrolase</keyword>
<evidence type="ECO:0000259" key="10">
    <source>
        <dbReference type="SMART" id="SM00939"/>
    </source>
</evidence>
<dbReference type="NCBIfam" id="NF003780">
    <property type="entry name" value="PRK05371.1-1"/>
    <property type="match status" value="1"/>
</dbReference>
<evidence type="ECO:0000256" key="2">
    <source>
        <dbReference type="ARBA" id="ARBA00010819"/>
    </source>
</evidence>
<comment type="similarity">
    <text evidence="2">Belongs to the peptidase S15 family.</text>
</comment>
<sequence>MRTSRMVAVLAAFVALPLAAPLAAAAAPPGPVFADGQAQPVFDPNDVVRQDVFVRVPVDSDADGKPDEIHVQLTRPRATEQGLKVPSVYQISPYFAGGNEVANHNVDVELHVPGPNAGPISSRYDAYFLARGFAMVYAESLGSGQSTGCPTTGGRNETAGGKAVVDWLNGRATARDAAGRPVTASWSTGKVGMIGTSYNGTLPNAVASTGVQGLEAIVPIAAISSWYDYYRDSGAVVAAGGYQGEDADVLARYVYTRADREICKPVMAKLEREQDRITGDYNEFWDERNYLNEVGSVHAAVLEAHGLNDWNVKLKQAAQWYAALREHGVPHKLWLHQSAHTDPISLRKDEWLKALNRWFTRYVYGQRNNVEAEPRLTIQREDLSWTDEAEWPNPAAADAVLRPSAGGRTQGGLAAQRSGHAVEQLTDDATKTAEQLTDAASSVNRLSYATAATSKPLRVSGTPGLRVKVAFDKPAANLTALLVDRGPDGKNKIITRGWTDPQNRDSLWDSQPVRPGESYSLQIRLQPKDYVLPAGHRFGLVLLSSDHDFTLRPKPGTGLSVDLAGTALTLPLVGGAAALQSATSPAR</sequence>
<proteinExistence type="inferred from homology"/>
<dbReference type="SMART" id="SM00939">
    <property type="entry name" value="PepX_C"/>
    <property type="match status" value="1"/>
</dbReference>